<feature type="domain" description="Response regulatory" evidence="4">
    <location>
        <begin position="5"/>
        <end position="120"/>
    </location>
</feature>
<keyword evidence="3" id="KW-0238">DNA-binding</keyword>
<dbReference type="PROSITE" id="PS50110">
    <property type="entry name" value="RESPONSE_REGULATORY"/>
    <property type="match status" value="1"/>
</dbReference>
<evidence type="ECO:0000256" key="1">
    <source>
        <dbReference type="ARBA" id="ARBA00022553"/>
    </source>
</evidence>
<dbReference type="GO" id="GO:0005829">
    <property type="term" value="C:cytosol"/>
    <property type="evidence" value="ECO:0007669"/>
    <property type="project" value="TreeGrafter"/>
</dbReference>
<dbReference type="GO" id="GO:0000156">
    <property type="term" value="F:phosphorelay response regulator activity"/>
    <property type="evidence" value="ECO:0007669"/>
    <property type="project" value="TreeGrafter"/>
</dbReference>
<evidence type="ECO:0000256" key="2">
    <source>
        <dbReference type="ARBA" id="ARBA00023012"/>
    </source>
</evidence>
<organism evidence="5">
    <name type="scientific">marine sediment metagenome</name>
    <dbReference type="NCBI Taxonomy" id="412755"/>
    <lineage>
        <taxon>unclassified sequences</taxon>
        <taxon>metagenomes</taxon>
        <taxon>ecological metagenomes</taxon>
    </lineage>
</organism>
<dbReference type="PANTHER" id="PTHR48111">
    <property type="entry name" value="REGULATOR OF RPOS"/>
    <property type="match status" value="1"/>
</dbReference>
<dbReference type="SMART" id="SM00448">
    <property type="entry name" value="REC"/>
    <property type="match status" value="1"/>
</dbReference>
<dbReference type="InterPro" id="IPR001789">
    <property type="entry name" value="Sig_transdc_resp-reg_receiver"/>
</dbReference>
<keyword evidence="2" id="KW-0902">Two-component regulatory system</keyword>
<gene>
    <name evidence="5" type="ORF">S03H2_31077</name>
</gene>
<dbReference type="GO" id="GO:0006355">
    <property type="term" value="P:regulation of DNA-templated transcription"/>
    <property type="evidence" value="ECO:0007669"/>
    <property type="project" value="TreeGrafter"/>
</dbReference>
<accession>X1I3A9</accession>
<dbReference type="InterPro" id="IPR011006">
    <property type="entry name" value="CheY-like_superfamily"/>
</dbReference>
<dbReference type="SUPFAM" id="SSF52172">
    <property type="entry name" value="CheY-like"/>
    <property type="match status" value="1"/>
</dbReference>
<dbReference type="Gene3D" id="3.40.50.2300">
    <property type="match status" value="1"/>
</dbReference>
<protein>
    <recommendedName>
        <fullName evidence="4">Response regulatory domain-containing protein</fullName>
    </recommendedName>
</protein>
<sequence length="152" mass="17265">MDYFRVLVVDDEEDFLETLVNRLNKRSIDTTGVPSGEEALEVMKKKLFDVVILDIKMAGGIDGIEALREIKKIQPTAEVILLTGHASVETSIEGMKLGAFDYLLKPIKLEELLIKLAQAFEKKNAHDQKIRTARIKELIRFPGRVLEKEKED</sequence>
<evidence type="ECO:0000313" key="5">
    <source>
        <dbReference type="EMBL" id="GAH60564.1"/>
    </source>
</evidence>
<proteinExistence type="predicted"/>
<comment type="caution">
    <text evidence="5">The sequence shown here is derived from an EMBL/GenBank/DDBJ whole genome shotgun (WGS) entry which is preliminary data.</text>
</comment>
<evidence type="ECO:0000256" key="3">
    <source>
        <dbReference type="ARBA" id="ARBA00023125"/>
    </source>
</evidence>
<dbReference type="PANTHER" id="PTHR48111:SF40">
    <property type="entry name" value="PHOSPHATE REGULON TRANSCRIPTIONAL REGULATORY PROTEIN PHOB"/>
    <property type="match status" value="1"/>
</dbReference>
<dbReference type="GO" id="GO:0000976">
    <property type="term" value="F:transcription cis-regulatory region binding"/>
    <property type="evidence" value="ECO:0007669"/>
    <property type="project" value="TreeGrafter"/>
</dbReference>
<dbReference type="InterPro" id="IPR039420">
    <property type="entry name" value="WalR-like"/>
</dbReference>
<dbReference type="GO" id="GO:0032993">
    <property type="term" value="C:protein-DNA complex"/>
    <property type="evidence" value="ECO:0007669"/>
    <property type="project" value="TreeGrafter"/>
</dbReference>
<keyword evidence="1" id="KW-0597">Phosphoprotein</keyword>
<dbReference type="AlphaFoldDB" id="X1I3A9"/>
<name>X1I3A9_9ZZZZ</name>
<dbReference type="Pfam" id="PF00072">
    <property type="entry name" value="Response_reg"/>
    <property type="match status" value="1"/>
</dbReference>
<reference evidence="5" key="1">
    <citation type="journal article" date="2014" name="Front. Microbiol.">
        <title>High frequency of phylogenetically diverse reductive dehalogenase-homologous genes in deep subseafloor sedimentary metagenomes.</title>
        <authorList>
            <person name="Kawai M."/>
            <person name="Futagami T."/>
            <person name="Toyoda A."/>
            <person name="Takaki Y."/>
            <person name="Nishi S."/>
            <person name="Hori S."/>
            <person name="Arai W."/>
            <person name="Tsubouchi T."/>
            <person name="Morono Y."/>
            <person name="Uchiyama I."/>
            <person name="Ito T."/>
            <person name="Fujiyama A."/>
            <person name="Inagaki F."/>
            <person name="Takami H."/>
        </authorList>
    </citation>
    <scope>NUCLEOTIDE SEQUENCE</scope>
    <source>
        <strain evidence="5">Expedition CK06-06</strain>
    </source>
</reference>
<dbReference type="EMBL" id="BARU01018826">
    <property type="protein sequence ID" value="GAH60564.1"/>
    <property type="molecule type" value="Genomic_DNA"/>
</dbReference>
<evidence type="ECO:0000259" key="4">
    <source>
        <dbReference type="PROSITE" id="PS50110"/>
    </source>
</evidence>